<feature type="region of interest" description="Disordered" evidence="1">
    <location>
        <begin position="185"/>
        <end position="250"/>
    </location>
</feature>
<reference evidence="2 3" key="1">
    <citation type="submission" date="2019-10" db="EMBL/GenBank/DDBJ databases">
        <authorList>
            <person name="Palmer J.M."/>
        </authorList>
    </citation>
    <scope>NUCLEOTIDE SEQUENCE [LARGE SCALE GENOMIC DNA]</scope>
    <source>
        <strain evidence="2 3">TWF718</strain>
    </source>
</reference>
<feature type="compositionally biased region" description="Basic and acidic residues" evidence="1">
    <location>
        <begin position="187"/>
        <end position="199"/>
    </location>
</feature>
<sequence>MIDHSEISRKHQGTAGTETHTQGREKSRWSQLSTAQKVWHGAIYVATLTFGYYMAAYAAESQPEEVGTREKVTYGGWTGGWINTIGSWGQRSLTTGGIMLGSSDIKNYIAGFAGGAVGSWMESTTKDPVFGSMAGGAAQSVTAALLDGENLTSTLIQGQTMLNMITNTVVNATAGLSWFEPASLEINEEKSQSRGQKNDETEDESSTDGDLDDATPEPQGNQPEYGGSSREKSFGVSTAIDLGSEPVLRN</sequence>
<comment type="caution">
    <text evidence="2">The sequence shown here is derived from an EMBL/GenBank/DDBJ whole genome shotgun (WGS) entry which is preliminary data.</text>
</comment>
<feature type="region of interest" description="Disordered" evidence="1">
    <location>
        <begin position="1"/>
        <end position="30"/>
    </location>
</feature>
<dbReference type="Proteomes" id="UP001313282">
    <property type="component" value="Unassembled WGS sequence"/>
</dbReference>
<dbReference type="EMBL" id="JAVHNR010000002">
    <property type="protein sequence ID" value="KAK6351937.1"/>
    <property type="molecule type" value="Genomic_DNA"/>
</dbReference>
<evidence type="ECO:0000256" key="1">
    <source>
        <dbReference type="SAM" id="MobiDB-lite"/>
    </source>
</evidence>
<protein>
    <submittedName>
        <fullName evidence="2">Uncharacterized protein</fullName>
    </submittedName>
</protein>
<dbReference type="AlphaFoldDB" id="A0AAN8N3P8"/>
<name>A0AAN8N3P8_9PEZI</name>
<evidence type="ECO:0000313" key="3">
    <source>
        <dbReference type="Proteomes" id="UP001313282"/>
    </source>
</evidence>
<gene>
    <name evidence="2" type="ORF">TWF718_005082</name>
</gene>
<evidence type="ECO:0000313" key="2">
    <source>
        <dbReference type="EMBL" id="KAK6351937.1"/>
    </source>
</evidence>
<organism evidence="2 3">
    <name type="scientific">Orbilia javanica</name>
    <dbReference type="NCBI Taxonomy" id="47235"/>
    <lineage>
        <taxon>Eukaryota</taxon>
        <taxon>Fungi</taxon>
        <taxon>Dikarya</taxon>
        <taxon>Ascomycota</taxon>
        <taxon>Pezizomycotina</taxon>
        <taxon>Orbiliomycetes</taxon>
        <taxon>Orbiliales</taxon>
        <taxon>Orbiliaceae</taxon>
        <taxon>Orbilia</taxon>
    </lineage>
</organism>
<accession>A0AAN8N3P8</accession>
<feature type="compositionally biased region" description="Acidic residues" evidence="1">
    <location>
        <begin position="200"/>
        <end position="215"/>
    </location>
</feature>
<proteinExistence type="predicted"/>
<keyword evidence="3" id="KW-1185">Reference proteome</keyword>